<accession>A0A9N8VGA7</accession>
<dbReference type="AlphaFoldDB" id="A0A9N8VGA7"/>
<comment type="similarity">
    <text evidence="5">Belongs to the actin-binding proteins ADF family. Coactosin subfamily.</text>
</comment>
<sequence length="148" mass="16881">MADVEDPVIRETYEEVRDDRNDTNWLILQYESEKSDKLILAAKGPGGLEEFTEQLSPDQAAFGYLRMNVSNDELSVRTKFVFVTWIGSRVKVLRKAKLSVHVSDVKRVLNAYAIEITAHDKNDFIESEILTQLRKAGGANYDRGSHNY</sequence>
<evidence type="ECO:0000256" key="5">
    <source>
        <dbReference type="ARBA" id="ARBA00038052"/>
    </source>
</evidence>
<name>A0A9N8VGA7_9GLOM</name>
<dbReference type="GO" id="GO:0030833">
    <property type="term" value="P:regulation of actin filament polymerization"/>
    <property type="evidence" value="ECO:0007669"/>
    <property type="project" value="TreeGrafter"/>
</dbReference>
<dbReference type="Proteomes" id="UP000789572">
    <property type="component" value="Unassembled WGS sequence"/>
</dbReference>
<protein>
    <submittedName>
        <fullName evidence="7">9417_t:CDS:1</fullName>
    </submittedName>
</protein>
<evidence type="ECO:0000256" key="1">
    <source>
        <dbReference type="ARBA" id="ARBA00004245"/>
    </source>
</evidence>
<keyword evidence="2" id="KW-0963">Cytoplasm</keyword>
<dbReference type="GO" id="GO:0005884">
    <property type="term" value="C:actin filament"/>
    <property type="evidence" value="ECO:0007669"/>
    <property type="project" value="TreeGrafter"/>
</dbReference>
<dbReference type="GO" id="GO:0030427">
    <property type="term" value="C:site of polarized growth"/>
    <property type="evidence" value="ECO:0007669"/>
    <property type="project" value="TreeGrafter"/>
</dbReference>
<dbReference type="SMART" id="SM00102">
    <property type="entry name" value="ADF"/>
    <property type="match status" value="1"/>
</dbReference>
<dbReference type="PROSITE" id="PS51263">
    <property type="entry name" value="ADF_H"/>
    <property type="match status" value="1"/>
</dbReference>
<dbReference type="GO" id="GO:0051015">
    <property type="term" value="F:actin filament binding"/>
    <property type="evidence" value="ECO:0007669"/>
    <property type="project" value="TreeGrafter"/>
</dbReference>
<evidence type="ECO:0000313" key="7">
    <source>
        <dbReference type="EMBL" id="CAG8454243.1"/>
    </source>
</evidence>
<dbReference type="PANTHER" id="PTHR10829:SF56">
    <property type="entry name" value="ADF-H DOMAIN-CONTAINING PROTEIN"/>
    <property type="match status" value="1"/>
</dbReference>
<dbReference type="Gene3D" id="3.40.20.10">
    <property type="entry name" value="Severin"/>
    <property type="match status" value="1"/>
</dbReference>
<evidence type="ECO:0000259" key="6">
    <source>
        <dbReference type="PROSITE" id="PS51263"/>
    </source>
</evidence>
<keyword evidence="4" id="KW-0206">Cytoskeleton</keyword>
<dbReference type="OrthoDB" id="20822at2759"/>
<evidence type="ECO:0000256" key="3">
    <source>
        <dbReference type="ARBA" id="ARBA00023203"/>
    </source>
</evidence>
<evidence type="ECO:0000256" key="4">
    <source>
        <dbReference type="ARBA" id="ARBA00023212"/>
    </source>
</evidence>
<dbReference type="PANTHER" id="PTHR10829">
    <property type="entry name" value="CORTACTIN AND DREBRIN"/>
    <property type="match status" value="1"/>
</dbReference>
<dbReference type="EMBL" id="CAJVPJ010000009">
    <property type="protein sequence ID" value="CAG8454243.1"/>
    <property type="molecule type" value="Genomic_DNA"/>
</dbReference>
<dbReference type="GO" id="GO:0030864">
    <property type="term" value="C:cortical actin cytoskeleton"/>
    <property type="evidence" value="ECO:0007669"/>
    <property type="project" value="TreeGrafter"/>
</dbReference>
<evidence type="ECO:0000256" key="2">
    <source>
        <dbReference type="ARBA" id="ARBA00022490"/>
    </source>
</evidence>
<dbReference type="InterPro" id="IPR029006">
    <property type="entry name" value="ADF-H/Gelsolin-like_dom_sf"/>
</dbReference>
<dbReference type="SUPFAM" id="SSF55753">
    <property type="entry name" value="Actin depolymerizing proteins"/>
    <property type="match status" value="1"/>
</dbReference>
<proteinExistence type="inferred from homology"/>
<dbReference type="CDD" id="cd11282">
    <property type="entry name" value="ADF_coactosin_like"/>
    <property type="match status" value="1"/>
</dbReference>
<evidence type="ECO:0000313" key="8">
    <source>
        <dbReference type="Proteomes" id="UP000789572"/>
    </source>
</evidence>
<keyword evidence="8" id="KW-1185">Reference proteome</keyword>
<dbReference type="FunFam" id="3.40.20.10:FF:000018">
    <property type="entry name" value="Coactosin-like 1"/>
    <property type="match status" value="1"/>
</dbReference>
<dbReference type="Pfam" id="PF00241">
    <property type="entry name" value="Cofilin_ADF"/>
    <property type="match status" value="1"/>
</dbReference>
<comment type="subcellular location">
    <subcellularLocation>
        <location evidence="1">Cytoplasm</location>
        <location evidence="1">Cytoskeleton</location>
    </subcellularLocation>
</comment>
<dbReference type="InterPro" id="IPR002108">
    <property type="entry name" value="ADF-H"/>
</dbReference>
<reference evidence="7" key="1">
    <citation type="submission" date="2021-06" db="EMBL/GenBank/DDBJ databases">
        <authorList>
            <person name="Kallberg Y."/>
            <person name="Tangrot J."/>
            <person name="Rosling A."/>
        </authorList>
    </citation>
    <scope>NUCLEOTIDE SEQUENCE</scope>
    <source>
        <strain evidence="7">IA702</strain>
    </source>
</reference>
<keyword evidence="3" id="KW-0009">Actin-binding</keyword>
<feature type="domain" description="ADF-H" evidence="6">
    <location>
        <begin position="1"/>
        <end position="134"/>
    </location>
</feature>
<organism evidence="7 8">
    <name type="scientific">Paraglomus occultum</name>
    <dbReference type="NCBI Taxonomy" id="144539"/>
    <lineage>
        <taxon>Eukaryota</taxon>
        <taxon>Fungi</taxon>
        <taxon>Fungi incertae sedis</taxon>
        <taxon>Mucoromycota</taxon>
        <taxon>Glomeromycotina</taxon>
        <taxon>Glomeromycetes</taxon>
        <taxon>Paraglomerales</taxon>
        <taxon>Paraglomeraceae</taxon>
        <taxon>Paraglomus</taxon>
    </lineage>
</organism>
<gene>
    <name evidence="7" type="ORF">POCULU_LOCUS202</name>
</gene>
<comment type="caution">
    <text evidence="7">The sequence shown here is derived from an EMBL/GenBank/DDBJ whole genome shotgun (WGS) entry which is preliminary data.</text>
</comment>